<keyword evidence="2" id="KW-0539">Nucleus</keyword>
<dbReference type="GO" id="GO:0005634">
    <property type="term" value="C:nucleus"/>
    <property type="evidence" value="ECO:0007669"/>
    <property type="project" value="UniProtKB-SubCell"/>
</dbReference>
<dbReference type="CDD" id="cd18315">
    <property type="entry name" value="BTB_POZ_BAB-like"/>
    <property type="match status" value="1"/>
</dbReference>
<protein>
    <recommendedName>
        <fullName evidence="8">BTB domain-containing protein</fullName>
    </recommendedName>
</protein>
<dbReference type="Gene3D" id="3.30.710.10">
    <property type="entry name" value="Potassium Channel Kv1.1, Chain A"/>
    <property type="match status" value="1"/>
</dbReference>
<evidence type="ECO:0000256" key="1">
    <source>
        <dbReference type="ARBA" id="ARBA00004123"/>
    </source>
</evidence>
<keyword evidence="3" id="KW-0862">Zinc</keyword>
<dbReference type="PROSITE" id="PS00028">
    <property type="entry name" value="ZINC_FINGER_C2H2_1"/>
    <property type="match status" value="2"/>
</dbReference>
<evidence type="ECO:0000259" key="5">
    <source>
        <dbReference type="PROSITE" id="PS50097"/>
    </source>
</evidence>
<reference evidence="7" key="1">
    <citation type="submission" date="2015-11" db="EMBL/GenBank/DDBJ databases">
        <title>De novo transcriptome assembly of four potential Pierce s Disease insect vectors from Arizona vineyards.</title>
        <authorList>
            <person name="Tassone E.E."/>
        </authorList>
    </citation>
    <scope>NUCLEOTIDE SEQUENCE</scope>
</reference>
<dbReference type="InterPro" id="IPR000210">
    <property type="entry name" value="BTB/POZ_dom"/>
</dbReference>
<evidence type="ECO:0000256" key="2">
    <source>
        <dbReference type="ARBA" id="ARBA00023242"/>
    </source>
</evidence>
<evidence type="ECO:0000256" key="4">
    <source>
        <dbReference type="SAM" id="MobiDB-lite"/>
    </source>
</evidence>
<dbReference type="InterPro" id="IPR013087">
    <property type="entry name" value="Znf_C2H2_type"/>
</dbReference>
<dbReference type="PROSITE" id="PS50157">
    <property type="entry name" value="ZINC_FINGER_C2H2_2"/>
    <property type="match status" value="1"/>
</dbReference>
<evidence type="ECO:0000259" key="6">
    <source>
        <dbReference type="PROSITE" id="PS50157"/>
    </source>
</evidence>
<dbReference type="InterPro" id="IPR036236">
    <property type="entry name" value="Znf_C2H2_sf"/>
</dbReference>
<keyword evidence="3" id="KW-0863">Zinc-finger</keyword>
<dbReference type="SMART" id="SM00225">
    <property type="entry name" value="BTB"/>
    <property type="match status" value="1"/>
</dbReference>
<dbReference type="PANTHER" id="PTHR23110">
    <property type="entry name" value="BTB DOMAIN TRANSCRIPTION FACTOR"/>
    <property type="match status" value="1"/>
</dbReference>
<sequence>MAADHFCLRWNNYQSNMVSELDILRSEEHLVDVTLSCEGQKFRAHKVILSACSAYFRNVFKENPCEHPVVILKDVNHEDVEALLSFVYQGVVYVSEKKLSSFLQTAELLQIKGLTGAASTLKDENLSDKTSTAVPNKPVVPARKVLPSVSPPSTPPVKRRKGAPVRICKPHEEAEDSDNNSQRDEDDQEQTSNYVKQESTEETESKQISERQPVEEETSMEAEGEVDSNESVPSTYPPGEAPETSEDGEVKREEATLLERSLVAASMSRPFESPGSFPPFPVTGIVPGNAPLPEQVTPTGGQMSAQPCPLCPKIISNKSNLLKHMRIRHTDEYNPAYCMLCNKLFKNKYSLRAHINIYHKFMLNSAQQPQPQPQY</sequence>
<feature type="compositionally biased region" description="Acidic residues" evidence="4">
    <location>
        <begin position="173"/>
        <end position="189"/>
    </location>
</feature>
<keyword evidence="3" id="KW-0479">Metal-binding</keyword>
<dbReference type="GO" id="GO:0048513">
    <property type="term" value="P:animal organ development"/>
    <property type="evidence" value="ECO:0007669"/>
    <property type="project" value="UniProtKB-ARBA"/>
</dbReference>
<proteinExistence type="predicted"/>
<name>A0A1B6EQ73_9HEMI</name>
<evidence type="ECO:0000313" key="7">
    <source>
        <dbReference type="EMBL" id="JAS39963.1"/>
    </source>
</evidence>
<dbReference type="Pfam" id="PF00096">
    <property type="entry name" value="zf-C2H2"/>
    <property type="match status" value="2"/>
</dbReference>
<organism evidence="7">
    <name type="scientific">Cuerna arida</name>
    <dbReference type="NCBI Taxonomy" id="1464854"/>
    <lineage>
        <taxon>Eukaryota</taxon>
        <taxon>Metazoa</taxon>
        <taxon>Ecdysozoa</taxon>
        <taxon>Arthropoda</taxon>
        <taxon>Hexapoda</taxon>
        <taxon>Insecta</taxon>
        <taxon>Pterygota</taxon>
        <taxon>Neoptera</taxon>
        <taxon>Paraneoptera</taxon>
        <taxon>Hemiptera</taxon>
        <taxon>Auchenorrhyncha</taxon>
        <taxon>Membracoidea</taxon>
        <taxon>Cicadellidae</taxon>
        <taxon>Cicadellinae</taxon>
        <taxon>Proconiini</taxon>
        <taxon>Cuerna</taxon>
    </lineage>
</organism>
<gene>
    <name evidence="7" type="ORF">g.11188</name>
</gene>
<feature type="domain" description="BTB" evidence="5">
    <location>
        <begin position="31"/>
        <end position="96"/>
    </location>
</feature>
<dbReference type="GO" id="GO:0008270">
    <property type="term" value="F:zinc ion binding"/>
    <property type="evidence" value="ECO:0007669"/>
    <property type="project" value="UniProtKB-KW"/>
</dbReference>
<dbReference type="PROSITE" id="PS50097">
    <property type="entry name" value="BTB"/>
    <property type="match status" value="1"/>
</dbReference>
<feature type="domain" description="C2H2-type" evidence="6">
    <location>
        <begin position="306"/>
        <end position="334"/>
    </location>
</feature>
<dbReference type="EMBL" id="GECZ01029806">
    <property type="protein sequence ID" value="JAS39963.1"/>
    <property type="molecule type" value="Transcribed_RNA"/>
</dbReference>
<feature type="region of interest" description="Disordered" evidence="4">
    <location>
        <begin position="125"/>
        <end position="252"/>
    </location>
</feature>
<dbReference type="SMART" id="SM00355">
    <property type="entry name" value="ZnF_C2H2"/>
    <property type="match status" value="2"/>
</dbReference>
<dbReference type="InterPro" id="IPR011333">
    <property type="entry name" value="SKP1/BTB/POZ_sf"/>
</dbReference>
<feature type="compositionally biased region" description="Basic and acidic residues" evidence="4">
    <location>
        <begin position="203"/>
        <end position="214"/>
    </location>
</feature>
<dbReference type="GO" id="GO:0006357">
    <property type="term" value="P:regulation of transcription by RNA polymerase II"/>
    <property type="evidence" value="ECO:0007669"/>
    <property type="project" value="TreeGrafter"/>
</dbReference>
<evidence type="ECO:0008006" key="8">
    <source>
        <dbReference type="Google" id="ProtNLM"/>
    </source>
</evidence>
<dbReference type="SUPFAM" id="SSF57667">
    <property type="entry name" value="beta-beta-alpha zinc fingers"/>
    <property type="match status" value="1"/>
</dbReference>
<comment type="subcellular location">
    <subcellularLocation>
        <location evidence="1">Nucleus</location>
    </subcellularLocation>
</comment>
<dbReference type="Pfam" id="PF00651">
    <property type="entry name" value="BTB"/>
    <property type="match status" value="1"/>
</dbReference>
<dbReference type="SUPFAM" id="SSF54695">
    <property type="entry name" value="POZ domain"/>
    <property type="match status" value="1"/>
</dbReference>
<evidence type="ECO:0000256" key="3">
    <source>
        <dbReference type="PROSITE-ProRule" id="PRU00042"/>
    </source>
</evidence>
<dbReference type="AlphaFoldDB" id="A0A1B6EQ73"/>
<feature type="compositionally biased region" description="Acidic residues" evidence="4">
    <location>
        <begin position="215"/>
        <end position="228"/>
    </location>
</feature>
<dbReference type="GO" id="GO:0003006">
    <property type="term" value="P:developmental process involved in reproduction"/>
    <property type="evidence" value="ECO:0007669"/>
    <property type="project" value="UniProtKB-ARBA"/>
</dbReference>
<dbReference type="GO" id="GO:0048666">
    <property type="term" value="P:neuron development"/>
    <property type="evidence" value="ECO:0007669"/>
    <property type="project" value="UniProtKB-ARBA"/>
</dbReference>
<dbReference type="PANTHER" id="PTHR23110:SF106">
    <property type="entry name" value="FI01104P"/>
    <property type="match status" value="1"/>
</dbReference>
<dbReference type="InterPro" id="IPR051095">
    <property type="entry name" value="Dros_DevTransReg"/>
</dbReference>
<dbReference type="Gene3D" id="3.30.160.60">
    <property type="entry name" value="Classic Zinc Finger"/>
    <property type="match status" value="1"/>
</dbReference>
<accession>A0A1B6EQ73</accession>